<dbReference type="PROSITE" id="PS50075">
    <property type="entry name" value="CARRIER"/>
    <property type="match status" value="1"/>
</dbReference>
<comment type="caution">
    <text evidence="2">The sequence shown here is derived from an EMBL/GenBank/DDBJ whole genome shotgun (WGS) entry which is preliminary data.</text>
</comment>
<dbReference type="NCBIfam" id="NF005502">
    <property type="entry name" value="PRK07117.1"/>
    <property type="match status" value="1"/>
</dbReference>
<proteinExistence type="predicted"/>
<dbReference type="SUPFAM" id="SSF47336">
    <property type="entry name" value="ACP-like"/>
    <property type="match status" value="1"/>
</dbReference>
<dbReference type="EMBL" id="JAUSUY010000032">
    <property type="protein sequence ID" value="MDT3429044.1"/>
    <property type="molecule type" value="Genomic_DNA"/>
</dbReference>
<protein>
    <submittedName>
        <fullName evidence="2">Polyketide biosynthesis acyl carrier protein</fullName>
    </submittedName>
</protein>
<dbReference type="Gene3D" id="1.10.1200.10">
    <property type="entry name" value="ACP-like"/>
    <property type="match status" value="1"/>
</dbReference>
<sequence length="82" mass="9251">MTKEEIVQIIAQHICEIIPELKNHEFKPTDKLVDLGANSMDRAEIVMMTMESLSLQVPLVHLSGAQNIGELADSIYEKLQLF</sequence>
<dbReference type="RefSeq" id="WP_025701967.1">
    <property type="nucleotide sequence ID" value="NZ_JAUSUY010000032.1"/>
</dbReference>
<evidence type="ECO:0000313" key="3">
    <source>
        <dbReference type="Proteomes" id="UP001248709"/>
    </source>
</evidence>
<evidence type="ECO:0000259" key="1">
    <source>
        <dbReference type="PROSITE" id="PS50075"/>
    </source>
</evidence>
<organism evidence="2 3">
    <name type="scientific">Paenibacillus forsythiae</name>
    <dbReference type="NCBI Taxonomy" id="365616"/>
    <lineage>
        <taxon>Bacteria</taxon>
        <taxon>Bacillati</taxon>
        <taxon>Bacillota</taxon>
        <taxon>Bacilli</taxon>
        <taxon>Bacillales</taxon>
        <taxon>Paenibacillaceae</taxon>
        <taxon>Paenibacillus</taxon>
    </lineage>
</organism>
<evidence type="ECO:0000313" key="2">
    <source>
        <dbReference type="EMBL" id="MDT3429044.1"/>
    </source>
</evidence>
<dbReference type="Proteomes" id="UP001248709">
    <property type="component" value="Unassembled WGS sequence"/>
</dbReference>
<dbReference type="Pfam" id="PF00550">
    <property type="entry name" value="PP-binding"/>
    <property type="match status" value="1"/>
</dbReference>
<feature type="domain" description="Carrier" evidence="1">
    <location>
        <begin position="1"/>
        <end position="79"/>
    </location>
</feature>
<name>A0ABU3HE02_9BACL</name>
<gene>
    <name evidence="2" type="ORF">J2Z22_004643</name>
</gene>
<dbReference type="InterPro" id="IPR036736">
    <property type="entry name" value="ACP-like_sf"/>
</dbReference>
<keyword evidence="3" id="KW-1185">Reference proteome</keyword>
<accession>A0ABU3HE02</accession>
<reference evidence="2 3" key="1">
    <citation type="submission" date="2023-07" db="EMBL/GenBank/DDBJ databases">
        <title>Genomic Encyclopedia of Type Strains, Phase IV (KMG-IV): sequencing the most valuable type-strain genomes for metagenomic binning, comparative biology and taxonomic classification.</title>
        <authorList>
            <person name="Goeker M."/>
        </authorList>
    </citation>
    <scope>NUCLEOTIDE SEQUENCE [LARGE SCALE GENOMIC DNA]</scope>
    <source>
        <strain evidence="2 3">T98</strain>
    </source>
</reference>
<dbReference type="InterPro" id="IPR009081">
    <property type="entry name" value="PP-bd_ACP"/>
</dbReference>